<dbReference type="GO" id="GO:0008240">
    <property type="term" value="F:tripeptidyl-peptidase activity"/>
    <property type="evidence" value="ECO:0007669"/>
    <property type="project" value="TreeGrafter"/>
</dbReference>
<evidence type="ECO:0000256" key="2">
    <source>
        <dbReference type="ARBA" id="ARBA00022670"/>
    </source>
</evidence>
<evidence type="ECO:0000256" key="5">
    <source>
        <dbReference type="ARBA" id="ARBA00022825"/>
    </source>
</evidence>
<keyword evidence="4 10" id="KW-0378">Hydrolase</keyword>
<dbReference type="EMBL" id="CP132942">
    <property type="protein sequence ID" value="XCB33034.1"/>
    <property type="molecule type" value="Genomic_DNA"/>
</dbReference>
<evidence type="ECO:0000256" key="4">
    <source>
        <dbReference type="ARBA" id="ARBA00022801"/>
    </source>
</evidence>
<proteinExistence type="predicted"/>
<sequence length="686" mass="71716">MKFQKLCKGAATGALISLATMSSAYAQVAENNVSSGIRYSTDLGPVNPSTEINLTVHLKLPKKAEFDKAVEALYDPTSPTFHKWMTDADLKTYGPTDAQIAIVRKELEKQGLTILSTDTNGFTIRVRGAASNVAQAFNTQINQYRHNGKVFRANVQNAQLSGEAGQYVSTVAGLESHQAHPLVSRAVDPKTKQFYPSTEVTSSTASALSKNLRGLMTDQCLSAPTAYNFQSGTPATNGVYFGNVYMQGNQLLLISCDYTAASLQDAYGLTAAYQKGLDGTGQTIVLVEAYGDTTIEKDANVFSEIMGLPTLTSSNFKIVYPEGQPADPNAGVLTGWNTEIALDVDWAHAMAPGAKIVVVVTTGQDSEDFQDAIRYVVSHKLGNSVSNSYEIDTDLIAGSLEQKSWDQTLEVATAKGISVNFSTGDSGDEGLGTPVGAAGVPSVSPHATAVGGTSILNQVGSSTGKITTGWGSVGNYLMRGGVVQDPPAGNSFFVAGSGGGESIFFAKPSWQKALPGTGRQTPDVSALADPYTGVPIALSDQFGAVFLQYGYGGTSLASPIFSAFWAIANQKAGKPLGQAAPAIAALPKGDIQDVLPTTPSTVTNPAGVVFDQNGSTYYSAADLFSGALETSTGFTSAIWPFVGGDTWAVIGFGIDTSLTVTPGWDNVTGYGTPNGLTFINAVAAEK</sequence>
<dbReference type="InterPro" id="IPR036852">
    <property type="entry name" value="Peptidase_S8/S53_dom_sf"/>
</dbReference>
<dbReference type="InterPro" id="IPR015366">
    <property type="entry name" value="S53_propep"/>
</dbReference>
<keyword evidence="2" id="KW-0645">Protease</keyword>
<dbReference type="Gene3D" id="3.40.50.200">
    <property type="entry name" value="Peptidase S8/S53 domain"/>
    <property type="match status" value="1"/>
</dbReference>
<dbReference type="KEGG" id="tpsc:RBB77_21855"/>
<dbReference type="AlphaFoldDB" id="A0AAU7ZQ25"/>
<dbReference type="SUPFAM" id="SSF52743">
    <property type="entry name" value="Subtilisin-like"/>
    <property type="match status" value="1"/>
</dbReference>
<dbReference type="EC" id="3.4.-.-" evidence="10"/>
<dbReference type="GO" id="GO:0006508">
    <property type="term" value="P:proteolysis"/>
    <property type="evidence" value="ECO:0007669"/>
    <property type="project" value="UniProtKB-KW"/>
</dbReference>
<dbReference type="GO" id="GO:0046872">
    <property type="term" value="F:metal ion binding"/>
    <property type="evidence" value="ECO:0007669"/>
    <property type="project" value="UniProtKB-KW"/>
</dbReference>
<organism evidence="10">
    <name type="scientific">Tunturiibacter psychrotolerans</name>
    <dbReference type="NCBI Taxonomy" id="3069686"/>
    <lineage>
        <taxon>Bacteria</taxon>
        <taxon>Pseudomonadati</taxon>
        <taxon>Acidobacteriota</taxon>
        <taxon>Terriglobia</taxon>
        <taxon>Terriglobales</taxon>
        <taxon>Acidobacteriaceae</taxon>
        <taxon>Tunturiibacter</taxon>
    </lineage>
</organism>
<evidence type="ECO:0000256" key="7">
    <source>
        <dbReference type="ARBA" id="ARBA00023145"/>
    </source>
</evidence>
<feature type="chain" id="PRO_5043605314" evidence="8">
    <location>
        <begin position="27"/>
        <end position="686"/>
    </location>
</feature>
<gene>
    <name evidence="10" type="ORF">RBB77_21855</name>
</gene>
<evidence type="ECO:0000256" key="6">
    <source>
        <dbReference type="ARBA" id="ARBA00022837"/>
    </source>
</evidence>
<keyword evidence="6" id="KW-0106">Calcium</keyword>
<name>A0AAU7ZQ25_9BACT</name>
<evidence type="ECO:0000256" key="8">
    <source>
        <dbReference type="SAM" id="SignalP"/>
    </source>
</evidence>
<comment type="cofactor">
    <cofactor evidence="1">
        <name>Ca(2+)</name>
        <dbReference type="ChEBI" id="CHEBI:29108"/>
    </cofactor>
</comment>
<evidence type="ECO:0000256" key="3">
    <source>
        <dbReference type="ARBA" id="ARBA00022723"/>
    </source>
</evidence>
<dbReference type="SMART" id="SM00944">
    <property type="entry name" value="Pro-kuma_activ"/>
    <property type="match status" value="1"/>
</dbReference>
<keyword evidence="3" id="KW-0479">Metal-binding</keyword>
<dbReference type="RefSeq" id="WP_353063876.1">
    <property type="nucleotide sequence ID" value="NZ_CP132942.1"/>
</dbReference>
<dbReference type="PANTHER" id="PTHR14218">
    <property type="entry name" value="PROTEASE S8 TRIPEPTIDYL PEPTIDASE I CLN2"/>
    <property type="match status" value="1"/>
</dbReference>
<evidence type="ECO:0000259" key="9">
    <source>
        <dbReference type="PROSITE" id="PS51695"/>
    </source>
</evidence>
<dbReference type="Pfam" id="PF09286">
    <property type="entry name" value="Pro-kuma_activ"/>
    <property type="match status" value="1"/>
</dbReference>
<dbReference type="InterPro" id="IPR050819">
    <property type="entry name" value="Tripeptidyl-peptidase_I"/>
</dbReference>
<dbReference type="SUPFAM" id="SSF54897">
    <property type="entry name" value="Protease propeptides/inhibitors"/>
    <property type="match status" value="1"/>
</dbReference>
<keyword evidence="8" id="KW-0732">Signal</keyword>
<dbReference type="GO" id="GO:0004252">
    <property type="term" value="F:serine-type endopeptidase activity"/>
    <property type="evidence" value="ECO:0007669"/>
    <property type="project" value="InterPro"/>
</dbReference>
<keyword evidence="7" id="KW-0865">Zymogen</keyword>
<reference evidence="10" key="1">
    <citation type="submission" date="2023-08" db="EMBL/GenBank/DDBJ databases">
        <authorList>
            <person name="Messyasz A."/>
            <person name="Mannisto M.K."/>
            <person name="Kerkhof L.J."/>
            <person name="Haggblom M."/>
        </authorList>
    </citation>
    <scope>NUCLEOTIDE SEQUENCE</scope>
    <source>
        <strain evidence="10">X5P6</strain>
    </source>
</reference>
<dbReference type="CDD" id="cd11377">
    <property type="entry name" value="Pro-peptidase_S53"/>
    <property type="match status" value="1"/>
</dbReference>
<dbReference type="InterPro" id="IPR030400">
    <property type="entry name" value="Sedolisin_dom"/>
</dbReference>
<feature type="signal peptide" evidence="8">
    <location>
        <begin position="1"/>
        <end position="26"/>
    </location>
</feature>
<protein>
    <submittedName>
        <fullName evidence="10">S53 family peptidase</fullName>
        <ecNumber evidence="10">3.4.-.-</ecNumber>
    </submittedName>
</protein>
<evidence type="ECO:0000256" key="1">
    <source>
        <dbReference type="ARBA" id="ARBA00001913"/>
    </source>
</evidence>
<keyword evidence="5" id="KW-0720">Serine protease</keyword>
<feature type="domain" description="Peptidase S53" evidence="9">
    <location>
        <begin position="257"/>
        <end position="685"/>
    </location>
</feature>
<evidence type="ECO:0000313" key="10">
    <source>
        <dbReference type="EMBL" id="XCB33034.1"/>
    </source>
</evidence>
<accession>A0AAU7ZQ25</accession>
<dbReference type="PANTHER" id="PTHR14218:SF15">
    <property type="entry name" value="TRIPEPTIDYL-PEPTIDASE 1"/>
    <property type="match status" value="1"/>
</dbReference>
<reference evidence="10" key="2">
    <citation type="journal article" date="2024" name="Environ. Microbiol.">
        <title>Genome analysis and description of Tunturibacter gen. nov. expands the diversity of Terriglobia in tundra soils.</title>
        <authorList>
            <person name="Messyasz A."/>
            <person name="Mannisto M.K."/>
            <person name="Kerkhof L.J."/>
            <person name="Haggblom M.M."/>
        </authorList>
    </citation>
    <scope>NUCLEOTIDE SEQUENCE</scope>
    <source>
        <strain evidence="10">X5P6</strain>
    </source>
</reference>
<dbReference type="PROSITE" id="PS51695">
    <property type="entry name" value="SEDOLISIN"/>
    <property type="match status" value="1"/>
</dbReference>
<dbReference type="CDD" id="cd04056">
    <property type="entry name" value="Peptidases_S53"/>
    <property type="match status" value="1"/>
</dbReference>